<dbReference type="EMBL" id="MCOG01000016">
    <property type="protein sequence ID" value="ORY78744.1"/>
    <property type="molecule type" value="Genomic_DNA"/>
</dbReference>
<dbReference type="OrthoDB" id="2158119at2759"/>
<keyword evidence="1" id="KW-0175">Coiled coil</keyword>
<feature type="compositionally biased region" description="Basic and acidic residues" evidence="2">
    <location>
        <begin position="476"/>
        <end position="492"/>
    </location>
</feature>
<organism evidence="3 4">
    <name type="scientific">Neocallimastix californiae</name>
    <dbReference type="NCBI Taxonomy" id="1754190"/>
    <lineage>
        <taxon>Eukaryota</taxon>
        <taxon>Fungi</taxon>
        <taxon>Fungi incertae sedis</taxon>
        <taxon>Chytridiomycota</taxon>
        <taxon>Chytridiomycota incertae sedis</taxon>
        <taxon>Neocallimastigomycetes</taxon>
        <taxon>Neocallimastigales</taxon>
        <taxon>Neocallimastigaceae</taxon>
        <taxon>Neocallimastix</taxon>
    </lineage>
</organism>
<feature type="region of interest" description="Disordered" evidence="2">
    <location>
        <begin position="476"/>
        <end position="497"/>
    </location>
</feature>
<dbReference type="Proteomes" id="UP000193920">
    <property type="component" value="Unassembled WGS sequence"/>
</dbReference>
<gene>
    <name evidence="3" type="ORF">LY90DRAFT_500935</name>
</gene>
<reference evidence="3 4" key="1">
    <citation type="submission" date="2016-08" db="EMBL/GenBank/DDBJ databases">
        <title>A Parts List for Fungal Cellulosomes Revealed by Comparative Genomics.</title>
        <authorList>
            <consortium name="DOE Joint Genome Institute"/>
            <person name="Haitjema C.H."/>
            <person name="Gilmore S.P."/>
            <person name="Henske J.K."/>
            <person name="Solomon K.V."/>
            <person name="De Groot R."/>
            <person name="Kuo A."/>
            <person name="Mondo S.J."/>
            <person name="Salamov A.A."/>
            <person name="Labutti K."/>
            <person name="Zhao Z."/>
            <person name="Chiniquy J."/>
            <person name="Barry K."/>
            <person name="Brewer H.M."/>
            <person name="Purvine S.O."/>
            <person name="Wright A.T."/>
            <person name="Boxma B."/>
            <person name="Van Alen T."/>
            <person name="Hackstein J.H."/>
            <person name="Baker S.E."/>
            <person name="Grigoriev I.V."/>
            <person name="O'Malley M.A."/>
        </authorList>
    </citation>
    <scope>NUCLEOTIDE SEQUENCE [LARGE SCALE GENOMIC DNA]</scope>
    <source>
        <strain evidence="3 4">G1</strain>
    </source>
</reference>
<sequence length="1071" mass="124672">MTENRIINNDNKKKLENSKYSFSNYNNIINNFINLKEKDRNRKKEIEDNVEMTKIKKQKLSSVFDIGEKSPYKFNEKMLGNDIFNKYISPTITPDNRKYNNKKKEIGVSNQPLISPIAEEQLQGQLKLRINNKTQIVIDKSKNSKNKKNENNKKKGKNKYELQFKSEAKHINVTSLSNIKDSSINEKIFNKTGRIIRKINEENFSNTDFNNNLNEISKPIHIIITDENGVENKQKENNEVIEIDDSNPYENIKKEDYLEENNIENEKMNILLESEPLSTDLFKDIEDEFLLSSKLSDNDTIKEDNVNLINNFDNNDIIISPVNINSEENNEILISDDDIKGNLDVIEDSLSKINDNEKIKSPNYINNINFDDYDNQVLMNNSQIDDLSFDGSQINKIGENINDNDKNSFLSLNKLEYENINNENGETHSFPLTNIDNFHQYNYIDENEELILQNNNKKENGKIRMLNDINSKNELKVNNNKEEDTKKTEPNTKENLNNLEENHLNENLFEELSSDNNTQYKMESSESIGNQNKINNYSNIQMKNSFDHNEPKIKNNDNISINKSNNKKPIIINHDNKFLNKKDSSSSSLIHTSSSSLSYHSSINNINMKNDYYKINVYRLKSQLIVNKNHKNKETINEYDCSCFHVNNKIKKIVTGKYATNVNKNLLIMETDTSIEIWKYDIEIDSLCNKGCCKWKKYPGRLKNFCEKIEDIQISPSNEYMIIIGSNYNPMPKHNYYRCGLIIDIYTLNEIYLDININGIESSFSNYINNEYLSNEQVNSYSYPKICFAYNQYNIKNNNNYYEKASDIVFIPGYANGQLIEFTIKKNLSSNTNSYIYPIPKNSSSPLLSILSYDNKNNHFIIGLMKDEIALWNINTKEIFSVISLNSVPLNKSIKLISSIVPPEKYINNLNTVNNRNSKQSKNDKNLNNYISLILYITSENRNINENQKSLNEYEDKKTESIDNESTDNYLKDDKFGIYTFLNNQLKDQIYYQTSLPDDSINDDIISCYEDSENYIFVGYESGKIMVWEKNSKEIAALLNLTKDCYEHCSTVLNLINKYDYKHDSDVCVTR</sequence>
<feature type="coiled-coil region" evidence="1">
    <location>
        <begin position="29"/>
        <end position="56"/>
    </location>
</feature>
<protein>
    <recommendedName>
        <fullName evidence="5">WD40 repeat-like protein</fullName>
    </recommendedName>
</protein>
<evidence type="ECO:0000313" key="3">
    <source>
        <dbReference type="EMBL" id="ORY78744.1"/>
    </source>
</evidence>
<evidence type="ECO:0008006" key="5">
    <source>
        <dbReference type="Google" id="ProtNLM"/>
    </source>
</evidence>
<keyword evidence="4" id="KW-1185">Reference proteome</keyword>
<proteinExistence type="predicted"/>
<evidence type="ECO:0000313" key="4">
    <source>
        <dbReference type="Proteomes" id="UP000193920"/>
    </source>
</evidence>
<name>A0A1Y2F5I7_9FUNG</name>
<evidence type="ECO:0000256" key="2">
    <source>
        <dbReference type="SAM" id="MobiDB-lite"/>
    </source>
</evidence>
<comment type="caution">
    <text evidence="3">The sequence shown here is derived from an EMBL/GenBank/DDBJ whole genome shotgun (WGS) entry which is preliminary data.</text>
</comment>
<accession>A0A1Y2F5I7</accession>
<dbReference type="AlphaFoldDB" id="A0A1Y2F5I7"/>
<evidence type="ECO:0000256" key="1">
    <source>
        <dbReference type="SAM" id="Coils"/>
    </source>
</evidence>